<dbReference type="PANTHER" id="PTHR24180:SF45">
    <property type="entry name" value="POLY [ADP-RIBOSE] POLYMERASE TANKYRASE"/>
    <property type="match status" value="1"/>
</dbReference>
<dbReference type="InterPro" id="IPR036770">
    <property type="entry name" value="Ankyrin_rpt-contain_sf"/>
</dbReference>
<proteinExistence type="predicted"/>
<dbReference type="PANTHER" id="PTHR24180">
    <property type="entry name" value="CYCLIN-DEPENDENT KINASE INHIBITOR 2C-RELATED"/>
    <property type="match status" value="1"/>
</dbReference>
<evidence type="ECO:0000256" key="2">
    <source>
        <dbReference type="ARBA" id="ARBA00023043"/>
    </source>
</evidence>
<dbReference type="SUPFAM" id="SSF48403">
    <property type="entry name" value="Ankyrin repeat"/>
    <property type="match status" value="1"/>
</dbReference>
<gene>
    <name evidence="4" type="ORF">PCAMFM013_S014g000061</name>
</gene>
<keyword evidence="5" id="KW-1185">Reference proteome</keyword>
<dbReference type="PROSITE" id="PS50297">
    <property type="entry name" value="ANK_REP_REGION"/>
    <property type="match status" value="1"/>
</dbReference>
<dbReference type="PROSITE" id="PS50088">
    <property type="entry name" value="ANK_REPEAT"/>
    <property type="match status" value="1"/>
</dbReference>
<feature type="repeat" description="ANK" evidence="3">
    <location>
        <begin position="28"/>
        <end position="60"/>
    </location>
</feature>
<accession>A0A0G4PFW8</accession>
<dbReference type="Pfam" id="PF12796">
    <property type="entry name" value="Ank_2"/>
    <property type="match status" value="1"/>
</dbReference>
<dbReference type="Gene3D" id="1.25.40.20">
    <property type="entry name" value="Ankyrin repeat-containing domain"/>
    <property type="match status" value="2"/>
</dbReference>
<evidence type="ECO:0000313" key="4">
    <source>
        <dbReference type="EMBL" id="CRL25165.1"/>
    </source>
</evidence>
<evidence type="ECO:0000313" key="5">
    <source>
        <dbReference type="Proteomes" id="UP000053732"/>
    </source>
</evidence>
<dbReference type="Proteomes" id="UP000053732">
    <property type="component" value="Unassembled WGS sequence"/>
</dbReference>
<protein>
    <submittedName>
        <fullName evidence="4">Ankyrin repeat-containing domain</fullName>
    </submittedName>
</protein>
<dbReference type="AlphaFoldDB" id="A0A0G4PFW8"/>
<dbReference type="InterPro" id="IPR051637">
    <property type="entry name" value="Ank_repeat_dom-contain_49"/>
</dbReference>
<dbReference type="STRING" id="1429867.A0A0G4PFW8"/>
<evidence type="ECO:0000256" key="3">
    <source>
        <dbReference type="PROSITE-ProRule" id="PRU00023"/>
    </source>
</evidence>
<keyword evidence="1" id="KW-0677">Repeat</keyword>
<dbReference type="EMBL" id="HG793147">
    <property type="protein sequence ID" value="CRL25165.1"/>
    <property type="molecule type" value="Genomic_DNA"/>
</dbReference>
<name>A0A0G4PFW8_PENC3</name>
<dbReference type="InterPro" id="IPR002110">
    <property type="entry name" value="Ankyrin_rpt"/>
</dbReference>
<dbReference type="SMART" id="SM00248">
    <property type="entry name" value="ANK"/>
    <property type="match status" value="3"/>
</dbReference>
<reference evidence="4 5" key="1">
    <citation type="journal article" date="2014" name="Nat. Commun.">
        <title>Multiple recent horizontal transfers of a large genomic region in cheese making fungi.</title>
        <authorList>
            <person name="Cheeseman K."/>
            <person name="Ropars J."/>
            <person name="Renault P."/>
            <person name="Dupont J."/>
            <person name="Gouzy J."/>
            <person name="Branca A."/>
            <person name="Abraham A.L."/>
            <person name="Ceppi M."/>
            <person name="Conseiller E."/>
            <person name="Debuchy R."/>
            <person name="Malagnac F."/>
            <person name="Goarin A."/>
            <person name="Silar P."/>
            <person name="Lacoste S."/>
            <person name="Sallet E."/>
            <person name="Bensimon A."/>
            <person name="Giraud T."/>
            <person name="Brygoo Y."/>
        </authorList>
    </citation>
    <scope>NUCLEOTIDE SEQUENCE [LARGE SCALE GENOMIC DNA]</scope>
    <source>
        <strain evidence="5">FM 013</strain>
    </source>
</reference>
<sequence>MQDEELEINTVQLLLSYNASCNPPSKYEEPFPLLHAAASGHLDIVELLLDHDAEPNGIGRWYEEGKGIGDIPCIYWALGYLEIFRFLLDRGADLSLPVVQTIIQIDQDRHGIISISHEFEDGGRAPTSTLVLREALRWDCTEIVQILLERGISLQNPAQAN</sequence>
<evidence type="ECO:0000256" key="1">
    <source>
        <dbReference type="ARBA" id="ARBA00022737"/>
    </source>
</evidence>
<organism evidence="4 5">
    <name type="scientific">Penicillium camemberti (strain FM 013)</name>
    <dbReference type="NCBI Taxonomy" id="1429867"/>
    <lineage>
        <taxon>Eukaryota</taxon>
        <taxon>Fungi</taxon>
        <taxon>Dikarya</taxon>
        <taxon>Ascomycota</taxon>
        <taxon>Pezizomycotina</taxon>
        <taxon>Eurotiomycetes</taxon>
        <taxon>Eurotiomycetidae</taxon>
        <taxon>Eurotiales</taxon>
        <taxon>Aspergillaceae</taxon>
        <taxon>Penicillium</taxon>
    </lineage>
</organism>
<keyword evidence="2 3" id="KW-0040">ANK repeat</keyword>